<evidence type="ECO:0000256" key="1">
    <source>
        <dbReference type="ARBA" id="ARBA00004123"/>
    </source>
</evidence>
<dbReference type="SMART" id="SM00415">
    <property type="entry name" value="HSF"/>
    <property type="match status" value="1"/>
</dbReference>
<comment type="caution">
    <text evidence="9">The sequence shown here is derived from an EMBL/GenBank/DDBJ whole genome shotgun (WGS) entry which is preliminary data.</text>
</comment>
<proteinExistence type="inferred from homology"/>
<feature type="coiled-coil region" evidence="6">
    <location>
        <begin position="130"/>
        <end position="185"/>
    </location>
</feature>
<feature type="compositionally biased region" description="Polar residues" evidence="7">
    <location>
        <begin position="416"/>
        <end position="431"/>
    </location>
</feature>
<name>A0ABQ9KBF8_HEVBR</name>
<gene>
    <name evidence="9" type="ORF">P3X46_034289</name>
</gene>
<evidence type="ECO:0000256" key="5">
    <source>
        <dbReference type="RuleBase" id="RU004020"/>
    </source>
</evidence>
<dbReference type="InterPro" id="IPR036390">
    <property type="entry name" value="WH_DNA-bd_sf"/>
</dbReference>
<feature type="region of interest" description="Disordered" evidence="7">
    <location>
        <begin position="408"/>
        <end position="436"/>
    </location>
</feature>
<reference evidence="9 10" key="1">
    <citation type="journal article" date="2023" name="Plant Biotechnol. J.">
        <title>Chromosome-level wild Hevea brasiliensis genome provides new tools for genomic-assisted breeding and valuable loci to elevate rubber yield.</title>
        <authorList>
            <person name="Cheng H."/>
            <person name="Song X."/>
            <person name="Hu Y."/>
            <person name="Wu T."/>
            <person name="Yang Q."/>
            <person name="An Z."/>
            <person name="Feng S."/>
            <person name="Deng Z."/>
            <person name="Wu W."/>
            <person name="Zeng X."/>
            <person name="Tu M."/>
            <person name="Wang X."/>
            <person name="Huang H."/>
        </authorList>
    </citation>
    <scope>NUCLEOTIDE SEQUENCE [LARGE SCALE GENOMIC DNA]</scope>
    <source>
        <strain evidence="9">MT/VB/25A 57/8</strain>
    </source>
</reference>
<evidence type="ECO:0000256" key="4">
    <source>
        <dbReference type="ARBA" id="ARBA00023242"/>
    </source>
</evidence>
<evidence type="ECO:0000256" key="2">
    <source>
        <dbReference type="ARBA" id="ARBA00023016"/>
    </source>
</evidence>
<sequence>MEVAPSSASSAVVGGGGGGPAPFLLKTYDMVDDSSTDEIVSWSSNKSSFVVWNPPEFARLLLPTYFKHNNFSSFIRQLNTYGFRKIDPERWEFANEDFVKDQKHLLKNIHRRKPIHSHSHPQGSSGDPERAALEEEIDRLARDKASLEASVAGSKQQRSVEKLQLEDLTQRMDSMEQRQEKLLICLKKAVQNPAFIEHLARKIDSMDFSAYNKKRRLPQVDHSKLIAENSFVDNHSCSRPEFGNVINQDFSNKLRLELSPAVSDINLVSNSTQSSIEDGGSPQRKISEGDLKDAPPRTSCLLFAAETLELADTGTSYAYKVDPSFPKKVTVNETPGLHLLQQNLTSNEEVDGHISFHLNLTLASSPLQVNRNPYPSRMPQLRQEMCKPSESQFNDNGKESDMMVISEDMNAGDGDTTLSSSKEAPNSNQGPSAAPARVNDVFWEQFLTERPGSSEYEEANSNYRANPYDEQEDRRSSHGVVRNVKNMEHLSL</sequence>
<evidence type="ECO:0000256" key="7">
    <source>
        <dbReference type="SAM" id="MobiDB-lite"/>
    </source>
</evidence>
<dbReference type="InterPro" id="IPR000232">
    <property type="entry name" value="HSF_DNA-bd"/>
</dbReference>
<protein>
    <recommendedName>
        <fullName evidence="8">HSF-type DNA-binding domain-containing protein</fullName>
    </recommendedName>
</protein>
<feature type="region of interest" description="Disordered" evidence="7">
    <location>
        <begin position="448"/>
        <end position="492"/>
    </location>
</feature>
<dbReference type="Proteomes" id="UP001174677">
    <property type="component" value="Unassembled WGS sequence"/>
</dbReference>
<comment type="similarity">
    <text evidence="5">Belongs to the HSF family.</text>
</comment>
<dbReference type="InterPro" id="IPR036388">
    <property type="entry name" value="WH-like_DNA-bd_sf"/>
</dbReference>
<dbReference type="PANTHER" id="PTHR10015:SF377">
    <property type="entry name" value="HEAT STRESS TRANSCRIPTION FACTOR A-5"/>
    <property type="match status" value="1"/>
</dbReference>
<keyword evidence="2" id="KW-0346">Stress response</keyword>
<dbReference type="PANTHER" id="PTHR10015">
    <property type="entry name" value="HEAT SHOCK TRANSCRIPTION FACTOR"/>
    <property type="match status" value="1"/>
</dbReference>
<keyword evidence="3" id="KW-0238">DNA-binding</keyword>
<feature type="domain" description="HSF-type DNA-binding" evidence="8">
    <location>
        <begin position="62"/>
        <end position="86"/>
    </location>
</feature>
<dbReference type="Gene3D" id="1.10.10.10">
    <property type="entry name" value="Winged helix-like DNA-binding domain superfamily/Winged helix DNA-binding domain"/>
    <property type="match status" value="1"/>
</dbReference>
<evidence type="ECO:0000256" key="3">
    <source>
        <dbReference type="ARBA" id="ARBA00023125"/>
    </source>
</evidence>
<feature type="region of interest" description="Disordered" evidence="7">
    <location>
        <begin position="270"/>
        <end position="293"/>
    </location>
</feature>
<keyword evidence="6" id="KW-0175">Coiled coil</keyword>
<organism evidence="9 10">
    <name type="scientific">Hevea brasiliensis</name>
    <name type="common">Para rubber tree</name>
    <name type="synonym">Siphonia brasiliensis</name>
    <dbReference type="NCBI Taxonomy" id="3981"/>
    <lineage>
        <taxon>Eukaryota</taxon>
        <taxon>Viridiplantae</taxon>
        <taxon>Streptophyta</taxon>
        <taxon>Embryophyta</taxon>
        <taxon>Tracheophyta</taxon>
        <taxon>Spermatophyta</taxon>
        <taxon>Magnoliopsida</taxon>
        <taxon>eudicotyledons</taxon>
        <taxon>Gunneridae</taxon>
        <taxon>Pentapetalae</taxon>
        <taxon>rosids</taxon>
        <taxon>fabids</taxon>
        <taxon>Malpighiales</taxon>
        <taxon>Euphorbiaceae</taxon>
        <taxon>Crotonoideae</taxon>
        <taxon>Micrandreae</taxon>
        <taxon>Hevea</taxon>
    </lineage>
</organism>
<accession>A0ABQ9KBF8</accession>
<evidence type="ECO:0000256" key="6">
    <source>
        <dbReference type="SAM" id="Coils"/>
    </source>
</evidence>
<dbReference type="Pfam" id="PF00447">
    <property type="entry name" value="HSF_DNA-bind"/>
    <property type="match status" value="1"/>
</dbReference>
<comment type="subcellular location">
    <subcellularLocation>
        <location evidence="1">Nucleus</location>
    </subcellularLocation>
</comment>
<dbReference type="PRINTS" id="PR00056">
    <property type="entry name" value="HSFDOMAIN"/>
</dbReference>
<feature type="region of interest" description="Disordered" evidence="7">
    <location>
        <begin position="111"/>
        <end position="130"/>
    </location>
</feature>
<dbReference type="EMBL" id="JARPOI010000317">
    <property type="protein sequence ID" value="KAJ9128961.1"/>
    <property type="molecule type" value="Genomic_DNA"/>
</dbReference>
<evidence type="ECO:0000313" key="10">
    <source>
        <dbReference type="Proteomes" id="UP001174677"/>
    </source>
</evidence>
<evidence type="ECO:0000313" key="9">
    <source>
        <dbReference type="EMBL" id="KAJ9128961.1"/>
    </source>
</evidence>
<dbReference type="SUPFAM" id="SSF46785">
    <property type="entry name" value="Winged helix' DNA-binding domain"/>
    <property type="match status" value="1"/>
</dbReference>
<evidence type="ECO:0000259" key="8">
    <source>
        <dbReference type="PROSITE" id="PS00434"/>
    </source>
</evidence>
<dbReference type="PROSITE" id="PS00434">
    <property type="entry name" value="HSF_DOMAIN"/>
    <property type="match status" value="1"/>
</dbReference>
<keyword evidence="10" id="KW-1185">Reference proteome</keyword>
<keyword evidence="4" id="KW-0539">Nucleus</keyword>